<reference evidence="3 4" key="1">
    <citation type="submission" date="2022-12" db="EMBL/GenBank/DDBJ databases">
        <authorList>
            <person name="Mo P."/>
        </authorList>
    </citation>
    <scope>NUCLEOTIDE SEQUENCE [LARGE SCALE GENOMIC DNA]</scope>
    <source>
        <strain evidence="3 4">HUAS 2-6</strain>
    </source>
</reference>
<evidence type="ECO:0000259" key="2">
    <source>
        <dbReference type="Pfam" id="PF20182"/>
    </source>
</evidence>
<proteinExistence type="predicted"/>
<protein>
    <recommendedName>
        <fullName evidence="2">DUF6545 domain-containing protein</fullName>
    </recommendedName>
</protein>
<sequence length="391" mass="41735">MVEATALLAAALLLGFGARRIMTALYAGADPVHGYLCGFAFCMGASLVVLAPANLTRLAHLVPQTAAVLAGDALKTASLSFLMLFALSLSSEPENPGRNRVRRHLVTAWAVQLTSAALLLAARPGWSGGAAVLHDTAGRLLMAGYDALFTGYALWCLAVLGRVLVRHLRSAGRGLPRIGLRLALAAVAAGTLWTLWSLDDIVAVLTRGTQDGGEDTLSNVLGMICVALAVAAATVTLWSTRLAAPLRWLRAYRSYRDLEPLWAALHAQFPEIALPLAEPGGRLPLWQAEFALYRRIIEIRDGQLALRPYADPAAGTWAPTDAQREAEVLATALDNHRHGRRRTADAEAVPGLSPVPGTVEAEAAWLTQVARAFLRTRPDVLAPSPATPPRR</sequence>
<dbReference type="InterPro" id="IPR050039">
    <property type="entry name" value="MAB_1171c-like"/>
</dbReference>
<dbReference type="NCBIfam" id="NF042915">
    <property type="entry name" value="MAB_1171c_fam"/>
    <property type="match status" value="1"/>
</dbReference>
<dbReference type="Pfam" id="PF20182">
    <property type="entry name" value="DUF6545"/>
    <property type="match status" value="1"/>
</dbReference>
<feature type="domain" description="DUF6545" evidence="2">
    <location>
        <begin position="247"/>
        <end position="375"/>
    </location>
</feature>
<feature type="transmembrane region" description="Helical" evidence="1">
    <location>
        <begin position="216"/>
        <end position="238"/>
    </location>
</feature>
<feature type="transmembrane region" description="Helical" evidence="1">
    <location>
        <begin position="33"/>
        <end position="51"/>
    </location>
</feature>
<accession>A0ABY7PDI3</accession>
<dbReference type="Proteomes" id="UP001212326">
    <property type="component" value="Chromosome"/>
</dbReference>
<evidence type="ECO:0000313" key="4">
    <source>
        <dbReference type="Proteomes" id="UP001212326"/>
    </source>
</evidence>
<evidence type="ECO:0000313" key="3">
    <source>
        <dbReference type="EMBL" id="WBO68679.1"/>
    </source>
</evidence>
<gene>
    <name evidence="3" type="ORF">O1G22_40670</name>
</gene>
<feature type="transmembrane region" description="Helical" evidence="1">
    <location>
        <begin position="177"/>
        <end position="196"/>
    </location>
</feature>
<dbReference type="InterPro" id="IPR046675">
    <property type="entry name" value="DUF6545"/>
</dbReference>
<keyword evidence="4" id="KW-1185">Reference proteome</keyword>
<keyword evidence="1" id="KW-0812">Transmembrane</keyword>
<organism evidence="3 4">
    <name type="scientific">Streptomyces camelliae</name>
    <dbReference type="NCBI Taxonomy" id="3004093"/>
    <lineage>
        <taxon>Bacteria</taxon>
        <taxon>Bacillati</taxon>
        <taxon>Actinomycetota</taxon>
        <taxon>Actinomycetes</taxon>
        <taxon>Kitasatosporales</taxon>
        <taxon>Streptomycetaceae</taxon>
        <taxon>Streptomyces</taxon>
    </lineage>
</organism>
<dbReference type="RefSeq" id="WP_270085907.1">
    <property type="nucleotide sequence ID" value="NZ_CP115300.1"/>
</dbReference>
<keyword evidence="1" id="KW-1133">Transmembrane helix</keyword>
<evidence type="ECO:0000256" key="1">
    <source>
        <dbReference type="SAM" id="Phobius"/>
    </source>
</evidence>
<dbReference type="EMBL" id="CP115300">
    <property type="protein sequence ID" value="WBO68679.1"/>
    <property type="molecule type" value="Genomic_DNA"/>
</dbReference>
<feature type="transmembrane region" description="Helical" evidence="1">
    <location>
        <begin position="105"/>
        <end position="122"/>
    </location>
</feature>
<keyword evidence="1" id="KW-0472">Membrane</keyword>
<name>A0ABY7PDI3_9ACTN</name>
<feature type="transmembrane region" description="Helical" evidence="1">
    <location>
        <begin position="142"/>
        <end position="165"/>
    </location>
</feature>